<sequence length="63" mass="7440">MPRKTRTRLSPLERRQLAQEAEKLAMLRLKRKQELRKHRKRRNRDGFDRLSGLMAAATGNLSP</sequence>
<proteinExistence type="predicted"/>
<dbReference type="AlphaFoldDB" id="A0A9X2LA57"/>
<feature type="compositionally biased region" description="Basic residues" evidence="1">
    <location>
        <begin position="33"/>
        <end position="43"/>
    </location>
</feature>
<reference evidence="2" key="1">
    <citation type="submission" date="2022-07" db="EMBL/GenBank/DDBJ databases">
        <title>Parvularcula maris sp. nov., an algicidal bacterium isolated from seawater.</title>
        <authorList>
            <person name="Li F."/>
        </authorList>
    </citation>
    <scope>NUCLEOTIDE SEQUENCE</scope>
    <source>
        <strain evidence="2">BGMRC 0090</strain>
    </source>
</reference>
<feature type="region of interest" description="Disordered" evidence="1">
    <location>
        <begin position="33"/>
        <end position="63"/>
    </location>
</feature>
<organism evidence="2 3">
    <name type="scientific">Parvularcula maris</name>
    <dbReference type="NCBI Taxonomy" id="2965077"/>
    <lineage>
        <taxon>Bacteria</taxon>
        <taxon>Pseudomonadati</taxon>
        <taxon>Pseudomonadota</taxon>
        <taxon>Alphaproteobacteria</taxon>
        <taxon>Parvularculales</taxon>
        <taxon>Parvularculaceae</taxon>
        <taxon>Parvularcula</taxon>
    </lineage>
</organism>
<dbReference type="RefSeq" id="WP_256618686.1">
    <property type="nucleotide sequence ID" value="NZ_JANIBC010000002.1"/>
</dbReference>
<keyword evidence="3" id="KW-1185">Reference proteome</keyword>
<evidence type="ECO:0000256" key="1">
    <source>
        <dbReference type="SAM" id="MobiDB-lite"/>
    </source>
</evidence>
<comment type="caution">
    <text evidence="2">The sequence shown here is derived from an EMBL/GenBank/DDBJ whole genome shotgun (WGS) entry which is preliminary data.</text>
</comment>
<dbReference type="EMBL" id="JANIBC010000002">
    <property type="protein sequence ID" value="MCQ8184837.1"/>
    <property type="molecule type" value="Genomic_DNA"/>
</dbReference>
<dbReference type="Proteomes" id="UP001142610">
    <property type="component" value="Unassembled WGS sequence"/>
</dbReference>
<gene>
    <name evidence="2" type="ORF">NOG11_05485</name>
</gene>
<protein>
    <submittedName>
        <fullName evidence="2">Uncharacterized protein</fullName>
    </submittedName>
</protein>
<accession>A0A9X2LA57</accession>
<name>A0A9X2LA57_9PROT</name>
<evidence type="ECO:0000313" key="2">
    <source>
        <dbReference type="EMBL" id="MCQ8184837.1"/>
    </source>
</evidence>
<evidence type="ECO:0000313" key="3">
    <source>
        <dbReference type="Proteomes" id="UP001142610"/>
    </source>
</evidence>